<dbReference type="GO" id="GO:0003676">
    <property type="term" value="F:nucleic acid binding"/>
    <property type="evidence" value="ECO:0007669"/>
    <property type="project" value="InterPro"/>
</dbReference>
<feature type="non-terminal residue" evidence="2">
    <location>
        <position position="1"/>
    </location>
</feature>
<dbReference type="GO" id="GO:0015074">
    <property type="term" value="P:DNA integration"/>
    <property type="evidence" value="ECO:0007669"/>
    <property type="project" value="InterPro"/>
</dbReference>
<organism evidence="2 3">
    <name type="scientific">Perkinsus olseni</name>
    <name type="common">Perkinsus atlanticus</name>
    <dbReference type="NCBI Taxonomy" id="32597"/>
    <lineage>
        <taxon>Eukaryota</taxon>
        <taxon>Sar</taxon>
        <taxon>Alveolata</taxon>
        <taxon>Perkinsozoa</taxon>
        <taxon>Perkinsea</taxon>
        <taxon>Perkinsida</taxon>
        <taxon>Perkinsidae</taxon>
        <taxon>Perkinsus</taxon>
    </lineage>
</organism>
<feature type="non-terminal residue" evidence="2">
    <location>
        <position position="426"/>
    </location>
</feature>
<evidence type="ECO:0000259" key="1">
    <source>
        <dbReference type="PROSITE" id="PS50994"/>
    </source>
</evidence>
<evidence type="ECO:0000313" key="3">
    <source>
        <dbReference type="Proteomes" id="UP000572268"/>
    </source>
</evidence>
<protein>
    <recommendedName>
        <fullName evidence="1">Integrase catalytic domain-containing protein</fullName>
    </recommendedName>
</protein>
<proteinExistence type="predicted"/>
<accession>A0A7J6KN87</accession>
<dbReference type="Gene3D" id="3.30.420.10">
    <property type="entry name" value="Ribonuclease H-like superfamily/Ribonuclease H"/>
    <property type="match status" value="1"/>
</dbReference>
<dbReference type="Proteomes" id="UP000572268">
    <property type="component" value="Unassembled WGS sequence"/>
</dbReference>
<feature type="domain" description="Integrase catalytic" evidence="1">
    <location>
        <begin position="209"/>
        <end position="376"/>
    </location>
</feature>
<reference evidence="2 3" key="1">
    <citation type="submission" date="2020-04" db="EMBL/GenBank/DDBJ databases">
        <title>Perkinsus olseni comparative genomics.</title>
        <authorList>
            <person name="Bogema D.R."/>
        </authorList>
    </citation>
    <scope>NUCLEOTIDE SEQUENCE [LARGE SCALE GENOMIC DNA]</scope>
    <source>
        <strain evidence="2">ATCC PRA-31</strain>
    </source>
</reference>
<name>A0A7J6KN87_PEROL</name>
<comment type="caution">
    <text evidence="2">The sequence shown here is derived from an EMBL/GenBank/DDBJ whole genome shotgun (WGS) entry which is preliminary data.</text>
</comment>
<dbReference type="InterPro" id="IPR001584">
    <property type="entry name" value="Integrase_cat-core"/>
</dbReference>
<sequence length="426" mass="47819">RVVDLTYLLIGKRHIDIRYVPTASNPADSGTRSELYSDIINLRDTVDGFSINDFDVDKTETNTSTVHISRVVRKRDATADSDSSNNKRVRLEKPIKVPRRPLLPLVRPSTYDTVQLPPHLLEVYRSLPLQDDGKREVADSDFLQACATHCHEQRHAGAPEVEATLKSTFHCPTINLKDLATTASRSCTTCSLIKTAPGDRQFKNSVDDDFKLPTRVWESASLDVLGPFYTDPVTKKPKFFSINLVDQLSNVIVSLPTIGPPTSTDIQRACNLPHRLYNHAVVNITTDNATIITAADHKLPTIKFHYVPPRCSAFNGHVERRNKLMNERLRRLFATTAFVDDDTWRDFIAKSCYEINTSRQPLADGLTPLDMILETSTSPMDATEICRPSADKWDKWIGFKHLCRDRTVATMIRNTSSGGQLAVGDM</sequence>
<dbReference type="AlphaFoldDB" id="A0A7J6KN87"/>
<dbReference type="PROSITE" id="PS50994">
    <property type="entry name" value="INTEGRASE"/>
    <property type="match status" value="1"/>
</dbReference>
<gene>
    <name evidence="2" type="ORF">FOL46_002513</name>
</gene>
<dbReference type="InterPro" id="IPR012337">
    <property type="entry name" value="RNaseH-like_sf"/>
</dbReference>
<dbReference type="EMBL" id="JABANN010001800">
    <property type="protein sequence ID" value="KAF4648783.1"/>
    <property type="molecule type" value="Genomic_DNA"/>
</dbReference>
<dbReference type="SUPFAM" id="SSF53098">
    <property type="entry name" value="Ribonuclease H-like"/>
    <property type="match status" value="1"/>
</dbReference>
<dbReference type="InterPro" id="IPR036397">
    <property type="entry name" value="RNaseH_sf"/>
</dbReference>
<evidence type="ECO:0000313" key="2">
    <source>
        <dbReference type="EMBL" id="KAF4648783.1"/>
    </source>
</evidence>